<dbReference type="AlphaFoldDB" id="A0A2T9ZCY8"/>
<dbReference type="PANTHER" id="PTHR24056:SF508">
    <property type="entry name" value="CYCLIN-DEPENDENT KINASE 10"/>
    <property type="match status" value="1"/>
</dbReference>
<dbReference type="InterPro" id="IPR000719">
    <property type="entry name" value="Prot_kinase_dom"/>
</dbReference>
<protein>
    <recommendedName>
        <fullName evidence="12">Protein kinase domain-containing protein</fullName>
    </recommendedName>
</protein>
<comment type="similarity">
    <text evidence="2">Belongs to the protein kinase superfamily. CMGC Ser/Thr protein kinase family. CDC2/CDKX subfamily.</text>
</comment>
<comment type="subcellular location">
    <subcellularLocation>
        <location evidence="1">Nucleus</location>
    </subcellularLocation>
</comment>
<evidence type="ECO:0000256" key="6">
    <source>
        <dbReference type="ARBA" id="ARBA00022777"/>
    </source>
</evidence>
<feature type="domain" description="Protein kinase" evidence="12">
    <location>
        <begin position="15"/>
        <end position="300"/>
    </location>
</feature>
<feature type="region of interest" description="Disordered" evidence="11">
    <location>
        <begin position="333"/>
        <end position="371"/>
    </location>
</feature>
<feature type="binding site" evidence="9">
    <location>
        <position position="44"/>
    </location>
    <ligand>
        <name>ATP</name>
        <dbReference type="ChEBI" id="CHEBI:30616"/>
    </ligand>
</feature>
<dbReference type="Gene3D" id="3.30.200.20">
    <property type="entry name" value="Phosphorylase Kinase, domain 1"/>
    <property type="match status" value="1"/>
</dbReference>
<keyword evidence="7 9" id="KW-0067">ATP-binding</keyword>
<reference evidence="13 14" key="1">
    <citation type="journal article" date="2018" name="MBio">
        <title>Comparative Genomics Reveals the Core Gene Toolbox for the Fungus-Insect Symbiosis.</title>
        <authorList>
            <person name="Wang Y."/>
            <person name="Stata M."/>
            <person name="Wang W."/>
            <person name="Stajich J.E."/>
            <person name="White M.M."/>
            <person name="Moncalvo J.M."/>
        </authorList>
    </citation>
    <scope>NUCLEOTIDE SEQUENCE [LARGE SCALE GENOMIC DNA]</scope>
    <source>
        <strain evidence="13 14">SC-DP-2</strain>
    </source>
</reference>
<organism evidence="13 14">
    <name type="scientific">Smittium megazygosporum</name>
    <dbReference type="NCBI Taxonomy" id="133381"/>
    <lineage>
        <taxon>Eukaryota</taxon>
        <taxon>Fungi</taxon>
        <taxon>Fungi incertae sedis</taxon>
        <taxon>Zoopagomycota</taxon>
        <taxon>Kickxellomycotina</taxon>
        <taxon>Harpellomycetes</taxon>
        <taxon>Harpellales</taxon>
        <taxon>Legeriomycetaceae</taxon>
        <taxon>Smittium</taxon>
    </lineage>
</organism>
<evidence type="ECO:0000256" key="5">
    <source>
        <dbReference type="ARBA" id="ARBA00022741"/>
    </source>
</evidence>
<evidence type="ECO:0000256" key="4">
    <source>
        <dbReference type="ARBA" id="ARBA00022679"/>
    </source>
</evidence>
<dbReference type="GO" id="GO:0004674">
    <property type="term" value="F:protein serine/threonine kinase activity"/>
    <property type="evidence" value="ECO:0007669"/>
    <property type="project" value="UniProtKB-KW"/>
</dbReference>
<sequence length="403" mass="46135">MFPLFISSSRSINEYEKICRVGEGAYGIVYKAKDKTSGSICAIKRILASETHDYGFPLSSLREISILKRLNHINIINVIEILNGVALDQIFMSIEYCDYDLGTLIDHIDCPFDFSEIKCLMKQIFGGIAYLHDQNIIHRDLKLSNILISPSGLLKIGDFGLARYYEDGDNNLTPGVVTLWYRAPEILFGSKSYSKAIDLWAVGCIFGELLCHKPFMPGRSELEQLDLIVDTIGSFLTRDIKYFSKFPNFSHYKCPKNLENRVPEIVYHSTDESINLLNSLLVYIPHNRITAKDALAHKYFFELPRDPSEFPKYPSLIETISSSSSSRQINISDQSNEVLNQKNKSNISDTDPKNLKNSKTRKKTRLNSQKLLKKKENNYDYEFDLSFLANKRYKEVRTKSGLK</sequence>
<dbReference type="Pfam" id="PF00069">
    <property type="entry name" value="Pkinase"/>
    <property type="match status" value="1"/>
</dbReference>
<keyword evidence="5 9" id="KW-0547">Nucleotide-binding</keyword>
<dbReference type="OrthoDB" id="1732493at2759"/>
<dbReference type="Gene3D" id="1.10.510.10">
    <property type="entry name" value="Transferase(Phosphotransferase) domain 1"/>
    <property type="match status" value="1"/>
</dbReference>
<dbReference type="GO" id="GO:0007346">
    <property type="term" value="P:regulation of mitotic cell cycle"/>
    <property type="evidence" value="ECO:0007669"/>
    <property type="project" value="TreeGrafter"/>
</dbReference>
<dbReference type="PROSITE" id="PS50011">
    <property type="entry name" value="PROTEIN_KINASE_DOM"/>
    <property type="match status" value="1"/>
</dbReference>
<comment type="caution">
    <text evidence="13">The sequence shown here is derived from an EMBL/GenBank/DDBJ whole genome shotgun (WGS) entry which is preliminary data.</text>
</comment>
<evidence type="ECO:0000256" key="10">
    <source>
        <dbReference type="RuleBase" id="RU000304"/>
    </source>
</evidence>
<dbReference type="PROSITE" id="PS00107">
    <property type="entry name" value="PROTEIN_KINASE_ATP"/>
    <property type="match status" value="1"/>
</dbReference>
<evidence type="ECO:0000256" key="7">
    <source>
        <dbReference type="ARBA" id="ARBA00022840"/>
    </source>
</evidence>
<keyword evidence="8" id="KW-0539">Nucleus</keyword>
<feature type="compositionally biased region" description="Basic residues" evidence="11">
    <location>
        <begin position="356"/>
        <end position="365"/>
    </location>
</feature>
<evidence type="ECO:0000256" key="3">
    <source>
        <dbReference type="ARBA" id="ARBA00022527"/>
    </source>
</evidence>
<dbReference type="STRING" id="133381.A0A2T9ZCY8"/>
<dbReference type="GO" id="GO:0005524">
    <property type="term" value="F:ATP binding"/>
    <property type="evidence" value="ECO:0007669"/>
    <property type="project" value="UniProtKB-UniRule"/>
</dbReference>
<evidence type="ECO:0000256" key="1">
    <source>
        <dbReference type="ARBA" id="ARBA00004123"/>
    </source>
</evidence>
<name>A0A2T9ZCY8_9FUNG</name>
<keyword evidence="14" id="KW-1185">Reference proteome</keyword>
<dbReference type="GO" id="GO:0005634">
    <property type="term" value="C:nucleus"/>
    <property type="evidence" value="ECO:0007669"/>
    <property type="project" value="UniProtKB-SubCell"/>
</dbReference>
<keyword evidence="6" id="KW-0418">Kinase</keyword>
<dbReference type="PROSITE" id="PS00108">
    <property type="entry name" value="PROTEIN_KINASE_ST"/>
    <property type="match status" value="1"/>
</dbReference>
<dbReference type="PANTHER" id="PTHR24056">
    <property type="entry name" value="CELL DIVISION PROTEIN KINASE"/>
    <property type="match status" value="1"/>
</dbReference>
<dbReference type="FunFam" id="1.10.510.10:FF:000624">
    <property type="entry name" value="Mitogen-activated protein kinase"/>
    <property type="match status" value="1"/>
</dbReference>
<keyword evidence="3 10" id="KW-0723">Serine/threonine-protein kinase</keyword>
<evidence type="ECO:0000256" key="2">
    <source>
        <dbReference type="ARBA" id="ARBA00006485"/>
    </source>
</evidence>
<dbReference type="InterPro" id="IPR011009">
    <property type="entry name" value="Kinase-like_dom_sf"/>
</dbReference>
<proteinExistence type="inferred from homology"/>
<accession>A0A2T9ZCY8</accession>
<evidence type="ECO:0000256" key="9">
    <source>
        <dbReference type="PROSITE-ProRule" id="PRU10141"/>
    </source>
</evidence>
<evidence type="ECO:0000313" key="14">
    <source>
        <dbReference type="Proteomes" id="UP000245609"/>
    </source>
</evidence>
<evidence type="ECO:0000256" key="11">
    <source>
        <dbReference type="SAM" id="MobiDB-lite"/>
    </source>
</evidence>
<evidence type="ECO:0000313" key="13">
    <source>
        <dbReference type="EMBL" id="PVV02463.1"/>
    </source>
</evidence>
<dbReference type="InterPro" id="IPR017441">
    <property type="entry name" value="Protein_kinase_ATP_BS"/>
</dbReference>
<dbReference type="InterPro" id="IPR050108">
    <property type="entry name" value="CDK"/>
</dbReference>
<evidence type="ECO:0000256" key="8">
    <source>
        <dbReference type="ARBA" id="ARBA00023242"/>
    </source>
</evidence>
<evidence type="ECO:0000259" key="12">
    <source>
        <dbReference type="PROSITE" id="PS50011"/>
    </source>
</evidence>
<gene>
    <name evidence="13" type="ORF">BB560_003084</name>
</gene>
<dbReference type="EMBL" id="MBFS01000451">
    <property type="protein sequence ID" value="PVV02463.1"/>
    <property type="molecule type" value="Genomic_DNA"/>
</dbReference>
<feature type="compositionally biased region" description="Polar residues" evidence="11">
    <location>
        <begin position="336"/>
        <end position="349"/>
    </location>
</feature>
<dbReference type="InterPro" id="IPR008271">
    <property type="entry name" value="Ser/Thr_kinase_AS"/>
</dbReference>
<dbReference type="SUPFAM" id="SSF56112">
    <property type="entry name" value="Protein kinase-like (PK-like)"/>
    <property type="match status" value="1"/>
</dbReference>
<dbReference type="SMART" id="SM00220">
    <property type="entry name" value="S_TKc"/>
    <property type="match status" value="1"/>
</dbReference>
<keyword evidence="4" id="KW-0808">Transferase</keyword>
<dbReference type="Proteomes" id="UP000245609">
    <property type="component" value="Unassembled WGS sequence"/>
</dbReference>